<dbReference type="PROSITE" id="PS51269">
    <property type="entry name" value="COMM"/>
    <property type="match status" value="1"/>
</dbReference>
<name>A0AAN9VXP9_9ORTH</name>
<dbReference type="EMBL" id="JAZDUA010000064">
    <property type="protein sequence ID" value="KAK7870110.1"/>
    <property type="molecule type" value="Genomic_DNA"/>
</dbReference>
<evidence type="ECO:0000313" key="3">
    <source>
        <dbReference type="Proteomes" id="UP001378592"/>
    </source>
</evidence>
<gene>
    <name evidence="2" type="ORF">R5R35_011088</name>
</gene>
<dbReference type="Proteomes" id="UP001378592">
    <property type="component" value="Unassembled WGS sequence"/>
</dbReference>
<evidence type="ECO:0000259" key="1">
    <source>
        <dbReference type="PROSITE" id="PS51269"/>
    </source>
</evidence>
<dbReference type="InterPro" id="IPR037361">
    <property type="entry name" value="COMMD10"/>
</dbReference>
<protein>
    <recommendedName>
        <fullName evidence="1">COMM domain-containing protein</fullName>
    </recommendedName>
</protein>
<reference evidence="2 3" key="1">
    <citation type="submission" date="2024-03" db="EMBL/GenBank/DDBJ databases">
        <title>The genome assembly and annotation of the cricket Gryllus longicercus Weissman &amp; Gray.</title>
        <authorList>
            <person name="Szrajer S."/>
            <person name="Gray D."/>
            <person name="Ylla G."/>
        </authorList>
    </citation>
    <scope>NUCLEOTIDE SEQUENCE [LARGE SCALE GENOMIC DNA]</scope>
    <source>
        <strain evidence="2">DAG 2021-001</strain>
        <tissue evidence="2">Whole body minus gut</tissue>
    </source>
</reference>
<dbReference type="Pfam" id="PF21672">
    <property type="entry name" value="COMM_HN"/>
    <property type="match status" value="1"/>
</dbReference>
<dbReference type="PANTHER" id="PTHR12333">
    <property type="entry name" value="COMM DOMAIN CONTAINING PROTEIN 10"/>
    <property type="match status" value="1"/>
</dbReference>
<dbReference type="Pfam" id="PF07258">
    <property type="entry name" value="COMM_domain"/>
    <property type="match status" value="1"/>
</dbReference>
<comment type="caution">
    <text evidence="2">The sequence shown here is derived from an EMBL/GenBank/DDBJ whole genome shotgun (WGS) entry which is preliminary data.</text>
</comment>
<dbReference type="InterPro" id="IPR017920">
    <property type="entry name" value="COMM"/>
</dbReference>
<dbReference type="AlphaFoldDB" id="A0AAN9VXP9"/>
<accession>A0AAN9VXP9</accession>
<feature type="domain" description="COMM" evidence="1">
    <location>
        <begin position="131"/>
        <end position="198"/>
    </location>
</feature>
<proteinExistence type="predicted"/>
<sequence length="198" mass="22501">MSWITATPRLQRAVEIINNLDSSKFPLLLNRIAQALQAGSGGGKVFTDEEEEKLQASLNLDHDSLKLLLESTSYIIEQAAYHMTKPAVFHHSLLETLKMNKDKAQTFVNTWSNTAKGIVEQLRKKSLFPAQLEDIKWSLRLQTSSSTHGRQAVPKAVFQFGIKENDSVNNVTVDFNHNELFEFYKKIEKIQAQLDNLK</sequence>
<dbReference type="PANTHER" id="PTHR12333:SF0">
    <property type="entry name" value="COMM DOMAIN-CONTAINING PROTEIN 10"/>
    <property type="match status" value="1"/>
</dbReference>
<evidence type="ECO:0000313" key="2">
    <source>
        <dbReference type="EMBL" id="KAK7870110.1"/>
    </source>
</evidence>
<organism evidence="2 3">
    <name type="scientific">Gryllus longicercus</name>
    <dbReference type="NCBI Taxonomy" id="2509291"/>
    <lineage>
        <taxon>Eukaryota</taxon>
        <taxon>Metazoa</taxon>
        <taxon>Ecdysozoa</taxon>
        <taxon>Arthropoda</taxon>
        <taxon>Hexapoda</taxon>
        <taxon>Insecta</taxon>
        <taxon>Pterygota</taxon>
        <taxon>Neoptera</taxon>
        <taxon>Polyneoptera</taxon>
        <taxon>Orthoptera</taxon>
        <taxon>Ensifera</taxon>
        <taxon>Gryllidea</taxon>
        <taxon>Grylloidea</taxon>
        <taxon>Gryllidae</taxon>
        <taxon>Gryllinae</taxon>
        <taxon>Gryllus</taxon>
    </lineage>
</organism>
<keyword evidence="3" id="KW-1185">Reference proteome</keyword>